<reference evidence="1 2" key="1">
    <citation type="journal article" date="2018" name="Nat. Biotechnol.">
        <title>A standardized bacterial taxonomy based on genome phylogeny substantially revises the tree of life.</title>
        <authorList>
            <person name="Parks D.H."/>
            <person name="Chuvochina M."/>
            <person name="Waite D.W."/>
            <person name="Rinke C."/>
            <person name="Skarshewski A."/>
            <person name="Chaumeil P.A."/>
            <person name="Hugenholtz P."/>
        </authorList>
    </citation>
    <scope>NUCLEOTIDE SEQUENCE [LARGE SCALE GENOMIC DNA]</scope>
    <source>
        <strain evidence="1">UBA10948</strain>
    </source>
</reference>
<proteinExistence type="predicted"/>
<sequence>MRKQIVAIKAVVFMLLLLAFLFLANKPEQHATYDLNHDGIMESYHLTRGKLTVTQPGGIDWSSPPEWNVQSFALDDATGDGTPELIMVLWKRGSFDRHKPLWYEQEENNYSCHLFVHRLIGNKLIPRWCSSALDRPIKSFTVEKDPSGKTFLAVEEGFYSSYCAGRPIIIGKEYSNWTWKQWGFYRI</sequence>
<evidence type="ECO:0000313" key="1">
    <source>
        <dbReference type="EMBL" id="HBK53578.1"/>
    </source>
</evidence>
<dbReference type="AlphaFoldDB" id="A0A354YW56"/>
<dbReference type="SUPFAM" id="SSF69318">
    <property type="entry name" value="Integrin alpha N-terminal domain"/>
    <property type="match status" value="1"/>
</dbReference>
<name>A0A354YW56_9FIRM</name>
<dbReference type="EMBL" id="DNZF01000145">
    <property type="protein sequence ID" value="HBK53578.1"/>
    <property type="molecule type" value="Genomic_DNA"/>
</dbReference>
<protein>
    <recommendedName>
        <fullName evidence="3">VCBS repeat-containing protein</fullName>
    </recommendedName>
</protein>
<evidence type="ECO:0000313" key="2">
    <source>
        <dbReference type="Proteomes" id="UP000263273"/>
    </source>
</evidence>
<dbReference type="STRING" id="378794.GCA_001570625_00767"/>
<accession>A0A354YW56</accession>
<dbReference type="Proteomes" id="UP000263273">
    <property type="component" value="Unassembled WGS sequence"/>
</dbReference>
<dbReference type="RefSeq" id="WP_061213297.1">
    <property type="nucleotide sequence ID" value="NZ_DHSN01000038.1"/>
</dbReference>
<organism evidence="1 2">
    <name type="scientific">Syntrophomonas wolfei</name>
    <dbReference type="NCBI Taxonomy" id="863"/>
    <lineage>
        <taxon>Bacteria</taxon>
        <taxon>Bacillati</taxon>
        <taxon>Bacillota</taxon>
        <taxon>Clostridia</taxon>
        <taxon>Eubacteriales</taxon>
        <taxon>Syntrophomonadaceae</taxon>
        <taxon>Syntrophomonas</taxon>
    </lineage>
</organism>
<evidence type="ECO:0008006" key="3">
    <source>
        <dbReference type="Google" id="ProtNLM"/>
    </source>
</evidence>
<comment type="caution">
    <text evidence="1">The sequence shown here is derived from an EMBL/GenBank/DDBJ whole genome shotgun (WGS) entry which is preliminary data.</text>
</comment>
<gene>
    <name evidence="1" type="ORF">DDZ44_06560</name>
</gene>
<dbReference type="InterPro" id="IPR028994">
    <property type="entry name" value="Integrin_alpha_N"/>
</dbReference>